<dbReference type="Proteomes" id="UP000593932">
    <property type="component" value="Chromosome"/>
</dbReference>
<evidence type="ECO:0000256" key="1">
    <source>
        <dbReference type="SAM" id="SignalP"/>
    </source>
</evidence>
<gene>
    <name evidence="2" type="ORF">INQ42_12225</name>
</gene>
<proteinExistence type="predicted"/>
<protein>
    <submittedName>
        <fullName evidence="2">Uncharacterized protein</fullName>
    </submittedName>
</protein>
<accession>A0A7S6UKL1</accession>
<evidence type="ECO:0000313" key="3">
    <source>
        <dbReference type="Proteomes" id="UP000593932"/>
    </source>
</evidence>
<organism evidence="2 3">
    <name type="scientific">Novilysobacter avium</name>
    <dbReference type="NCBI Taxonomy" id="2781023"/>
    <lineage>
        <taxon>Bacteria</taxon>
        <taxon>Pseudomonadati</taxon>
        <taxon>Pseudomonadota</taxon>
        <taxon>Gammaproteobacteria</taxon>
        <taxon>Lysobacterales</taxon>
        <taxon>Lysobacteraceae</taxon>
        <taxon>Novilysobacter</taxon>
    </lineage>
</organism>
<dbReference type="RefSeq" id="WP_194034505.1">
    <property type="nucleotide sequence ID" value="NZ_CP063657.1"/>
</dbReference>
<reference evidence="2 3" key="1">
    <citation type="submission" date="2020-10" db="EMBL/GenBank/DDBJ databases">
        <title>complete genome sequencing of Lysobacter sp. H23M41.</title>
        <authorList>
            <person name="Bae J.-W."/>
            <person name="Lee S.-Y."/>
        </authorList>
    </citation>
    <scope>NUCLEOTIDE SEQUENCE [LARGE SCALE GENOMIC DNA]</scope>
    <source>
        <strain evidence="2 3">H23M41</strain>
    </source>
</reference>
<keyword evidence="1" id="KW-0732">Signal</keyword>
<dbReference type="EMBL" id="CP063657">
    <property type="protein sequence ID" value="QOW21954.1"/>
    <property type="molecule type" value="Genomic_DNA"/>
</dbReference>
<sequence length="210" mass="22194">MFHPMTLAAVVSVATLIATSLMPVRAQQSPAAAVEQWAFDPSALVADGHELLLRAPDPAIDQLFQVARSSLSDPREAEVLCPLFDPAAERSLATFNQVANRLGPEHSGRFAGAVANLFVVAMQSPRQPFDEASARQGLKSAGVRAAMLNDGFVAGLNGSDHHARCRSIRWLLDDLHAQPLAQRAAVARLLLAEGLGHLAIASRTAPPSGG</sequence>
<name>A0A7S6UKL1_9GAMM</name>
<evidence type="ECO:0000313" key="2">
    <source>
        <dbReference type="EMBL" id="QOW21954.1"/>
    </source>
</evidence>
<feature type="signal peptide" evidence="1">
    <location>
        <begin position="1"/>
        <end position="26"/>
    </location>
</feature>
<feature type="chain" id="PRO_5045703534" evidence="1">
    <location>
        <begin position="27"/>
        <end position="210"/>
    </location>
</feature>
<keyword evidence="3" id="KW-1185">Reference proteome</keyword>